<gene>
    <name evidence="4" type="ORF">N478_07985</name>
</gene>
<evidence type="ECO:0000313" key="4">
    <source>
        <dbReference type="EMBL" id="KZN59646.1"/>
    </source>
</evidence>
<sequence length="112" mass="12351">MTDNSIRLFVYGTLAPNRVNSHILEGIGGSFEKASVRGILYQEGWGAAQGYPGIKLDSEGSVVEGFVFKSPNLEHHWQTLDDFEGAGYERVICQVVTESGKVYDAYIYALSK</sequence>
<comment type="caution">
    <text evidence="4">The sequence shown here is derived from an EMBL/GenBank/DDBJ whole genome shotgun (WGS) entry which is preliminary data.</text>
</comment>
<dbReference type="InterPro" id="IPR009288">
    <property type="entry name" value="AIG2-like_dom"/>
</dbReference>
<dbReference type="AlphaFoldDB" id="A0A161XZU3"/>
<evidence type="ECO:0000259" key="3">
    <source>
        <dbReference type="Pfam" id="PF06094"/>
    </source>
</evidence>
<keyword evidence="1" id="KW-0808">Transferase</keyword>
<evidence type="ECO:0000256" key="2">
    <source>
        <dbReference type="ARBA" id="ARBA00030602"/>
    </source>
</evidence>
<dbReference type="InterPro" id="IPR036568">
    <property type="entry name" value="GGCT-like_sf"/>
</dbReference>
<dbReference type="Pfam" id="PF06094">
    <property type="entry name" value="GGACT"/>
    <property type="match status" value="1"/>
</dbReference>
<dbReference type="Proteomes" id="UP000076661">
    <property type="component" value="Unassembled WGS sequence"/>
</dbReference>
<proteinExistence type="predicted"/>
<dbReference type="PANTHER" id="PTHR31544">
    <property type="entry name" value="AIG2-LIKE PROTEIN D"/>
    <property type="match status" value="1"/>
</dbReference>
<dbReference type="RefSeq" id="WP_063383079.1">
    <property type="nucleotide sequence ID" value="NZ_AUXX01000067.1"/>
</dbReference>
<dbReference type="InterPro" id="IPR045038">
    <property type="entry name" value="AIG2-like"/>
</dbReference>
<feature type="domain" description="Gamma-glutamylcyclotransferase AIG2-like" evidence="3">
    <location>
        <begin position="8"/>
        <end position="110"/>
    </location>
</feature>
<dbReference type="GO" id="GO:0016740">
    <property type="term" value="F:transferase activity"/>
    <property type="evidence" value="ECO:0007669"/>
    <property type="project" value="UniProtKB-KW"/>
</dbReference>
<protein>
    <recommendedName>
        <fullName evidence="2">Putative gamma-glutamylcyclotransferase</fullName>
    </recommendedName>
</protein>
<dbReference type="EMBL" id="AUXX01000067">
    <property type="protein sequence ID" value="KZN59646.1"/>
    <property type="molecule type" value="Genomic_DNA"/>
</dbReference>
<reference evidence="4 5" key="1">
    <citation type="submission" date="2013-07" db="EMBL/GenBank/DDBJ databases">
        <title>Comparative Genomic and Metabolomic Analysis of Twelve Strains of Pseudoalteromonas luteoviolacea.</title>
        <authorList>
            <person name="Vynne N.G."/>
            <person name="Mansson M."/>
            <person name="Gram L."/>
        </authorList>
    </citation>
    <scope>NUCLEOTIDE SEQUENCE [LARGE SCALE GENOMIC DNA]</scope>
    <source>
        <strain evidence="4 5">S4060-1</strain>
    </source>
</reference>
<organism evidence="4 5">
    <name type="scientific">Pseudoalteromonas luteoviolacea S4060-1</name>
    <dbReference type="NCBI Taxonomy" id="1365257"/>
    <lineage>
        <taxon>Bacteria</taxon>
        <taxon>Pseudomonadati</taxon>
        <taxon>Pseudomonadota</taxon>
        <taxon>Gammaproteobacteria</taxon>
        <taxon>Alteromonadales</taxon>
        <taxon>Pseudoalteromonadaceae</taxon>
        <taxon>Pseudoalteromonas</taxon>
    </lineage>
</organism>
<dbReference type="PANTHER" id="PTHR31544:SF2">
    <property type="entry name" value="AIG2-LIKE PROTEIN D"/>
    <property type="match status" value="1"/>
</dbReference>
<dbReference type="PATRIC" id="fig|1365257.3.peg.5015"/>
<dbReference type="Gene3D" id="3.10.490.10">
    <property type="entry name" value="Gamma-glutamyl cyclotransferase-like"/>
    <property type="match status" value="1"/>
</dbReference>
<dbReference type="SUPFAM" id="SSF110857">
    <property type="entry name" value="Gamma-glutamyl cyclotransferase-like"/>
    <property type="match status" value="1"/>
</dbReference>
<name>A0A161XZU3_9GAMM</name>
<evidence type="ECO:0000313" key="5">
    <source>
        <dbReference type="Proteomes" id="UP000076661"/>
    </source>
</evidence>
<accession>A0A161XZU3</accession>
<dbReference type="CDD" id="cd06661">
    <property type="entry name" value="GGCT_like"/>
    <property type="match status" value="1"/>
</dbReference>
<evidence type="ECO:0000256" key="1">
    <source>
        <dbReference type="ARBA" id="ARBA00022679"/>
    </source>
</evidence>
<dbReference type="InterPro" id="IPR013024">
    <property type="entry name" value="GGCT-like"/>
</dbReference>